<dbReference type="InterPro" id="IPR034871">
    <property type="entry name" value="Allene_oxi_cyc_sf"/>
</dbReference>
<organism evidence="2 3">
    <name type="scientific">Nocardia cyriacigeorgica</name>
    <dbReference type="NCBI Taxonomy" id="135487"/>
    <lineage>
        <taxon>Bacteria</taxon>
        <taxon>Bacillati</taxon>
        <taxon>Actinomycetota</taxon>
        <taxon>Actinomycetes</taxon>
        <taxon>Mycobacteriales</taxon>
        <taxon>Nocardiaceae</taxon>
        <taxon>Nocardia</taxon>
    </lineage>
</organism>
<dbReference type="InterPro" id="IPR044859">
    <property type="entry name" value="Allene_oxi_cyc_Dirigent"/>
</dbReference>
<evidence type="ECO:0000313" key="3">
    <source>
        <dbReference type="Proteomes" id="UP000290439"/>
    </source>
</evidence>
<feature type="domain" description="Allene oxide cyclase barrel-like" evidence="1">
    <location>
        <begin position="52"/>
        <end position="166"/>
    </location>
</feature>
<dbReference type="EMBL" id="LR215973">
    <property type="protein sequence ID" value="VFB01795.1"/>
    <property type="molecule type" value="Genomic_DNA"/>
</dbReference>
<dbReference type="GO" id="GO:0017000">
    <property type="term" value="P:antibiotic biosynthetic process"/>
    <property type="evidence" value="ECO:0007669"/>
    <property type="project" value="InterPro"/>
</dbReference>
<proteinExistence type="predicted"/>
<reference evidence="2 3" key="1">
    <citation type="submission" date="2019-02" db="EMBL/GenBank/DDBJ databases">
        <authorList>
            <consortium name="Pathogen Informatics"/>
        </authorList>
    </citation>
    <scope>NUCLEOTIDE SEQUENCE [LARGE SCALE GENOMIC DNA]</scope>
    <source>
        <strain evidence="2 3">3012STDY6756504</strain>
    </source>
</reference>
<gene>
    <name evidence="2" type="ORF">NCTC10797_05622</name>
</gene>
<evidence type="ECO:0000259" key="1">
    <source>
        <dbReference type="Pfam" id="PF18678"/>
    </source>
</evidence>
<dbReference type="Pfam" id="PF18678">
    <property type="entry name" value="AOC_like"/>
    <property type="match status" value="1"/>
</dbReference>
<dbReference type="GO" id="GO:0046423">
    <property type="term" value="F:allene-oxide cyclase activity"/>
    <property type="evidence" value="ECO:0007669"/>
    <property type="project" value="InterPro"/>
</dbReference>
<dbReference type="Proteomes" id="UP000290439">
    <property type="component" value="Chromosome"/>
</dbReference>
<sequence length="168" mass="17734">MTGGRATGFTAVSALPRLVAVALIAAAVGGCSTSDDDTETPATEQVEVIELKVQNTQYEALDLGPAGPSLGDMDVYSGNAIQDGRRVGQGGGSCQTLHIDGDRVLMQCVITMELERGSVTMQSTWTRGASPLDMAITGGTGEYRNARGTVRFWDIATPNERVRAEVIR</sequence>
<dbReference type="InterPro" id="IPR041013">
    <property type="entry name" value="AOC-like"/>
</dbReference>
<dbReference type="PROSITE" id="PS51257">
    <property type="entry name" value="PROKAR_LIPOPROTEIN"/>
    <property type="match status" value="1"/>
</dbReference>
<dbReference type="AlphaFoldDB" id="A0A4U8WAI4"/>
<name>A0A4U8WAI4_9NOCA</name>
<dbReference type="GO" id="GO:0009695">
    <property type="term" value="P:jasmonic acid biosynthetic process"/>
    <property type="evidence" value="ECO:0007669"/>
    <property type="project" value="InterPro"/>
</dbReference>
<accession>A0A4U8WAI4</accession>
<dbReference type="SUPFAM" id="SSF141493">
    <property type="entry name" value="Allene oxide cyclase-like"/>
    <property type="match status" value="1"/>
</dbReference>
<dbReference type="Gene3D" id="2.40.480.10">
    <property type="entry name" value="Allene oxide cyclase-like"/>
    <property type="match status" value="1"/>
</dbReference>
<protein>
    <recommendedName>
        <fullName evidence="1">Allene oxide cyclase barrel-like domain-containing protein</fullName>
    </recommendedName>
</protein>
<evidence type="ECO:0000313" key="2">
    <source>
        <dbReference type="EMBL" id="VFB01795.1"/>
    </source>
</evidence>